<comment type="subunit">
    <text evidence="12">Monomer.</text>
</comment>
<evidence type="ECO:0000259" key="14">
    <source>
        <dbReference type="Pfam" id="PF00133"/>
    </source>
</evidence>
<dbReference type="PRINTS" id="PR00984">
    <property type="entry name" value="TRNASYNTHILE"/>
</dbReference>
<feature type="short sequence motif" description="'HIGH' region" evidence="12">
    <location>
        <begin position="47"/>
        <end position="57"/>
    </location>
</feature>
<evidence type="ECO:0000256" key="8">
    <source>
        <dbReference type="ARBA" id="ARBA00022917"/>
    </source>
</evidence>
<evidence type="ECO:0000256" key="5">
    <source>
        <dbReference type="ARBA" id="ARBA00022741"/>
    </source>
</evidence>
<accession>A0A090D1V0</accession>
<feature type="short sequence motif" description="'KMSKS' region" evidence="12">
    <location>
        <begin position="591"/>
        <end position="595"/>
    </location>
</feature>
<reference evidence="16" key="1">
    <citation type="submission" date="2013-12" db="EMBL/GenBank/DDBJ databases">
        <authorList>
            <person name="Linke B."/>
        </authorList>
    </citation>
    <scope>NUCLEOTIDE SEQUENCE [LARGE SCALE GENOMIC DNA]</scope>
    <source>
        <strain evidence="16">CRIB-18</strain>
    </source>
</reference>
<dbReference type="InterPro" id="IPR001412">
    <property type="entry name" value="aa-tRNA-synth_I_CS"/>
</dbReference>
<feature type="domain" description="Aminoacyl-tRNA synthetase class Ia" evidence="14">
    <location>
        <begin position="17"/>
        <end position="625"/>
    </location>
</feature>
<comment type="cofactor">
    <cofactor evidence="12">
        <name>Zn(2+)</name>
        <dbReference type="ChEBI" id="CHEBI:29105"/>
    </cofactor>
</comment>
<dbReference type="GO" id="GO:0004822">
    <property type="term" value="F:isoleucine-tRNA ligase activity"/>
    <property type="evidence" value="ECO:0007669"/>
    <property type="project" value="UniProtKB-UniRule"/>
</dbReference>
<comment type="catalytic activity">
    <reaction evidence="11 12">
        <text>tRNA(Ile) + L-isoleucine + ATP = L-isoleucyl-tRNA(Ile) + AMP + diphosphate</text>
        <dbReference type="Rhea" id="RHEA:11060"/>
        <dbReference type="Rhea" id="RHEA-COMP:9666"/>
        <dbReference type="Rhea" id="RHEA-COMP:9695"/>
        <dbReference type="ChEBI" id="CHEBI:30616"/>
        <dbReference type="ChEBI" id="CHEBI:33019"/>
        <dbReference type="ChEBI" id="CHEBI:58045"/>
        <dbReference type="ChEBI" id="CHEBI:78442"/>
        <dbReference type="ChEBI" id="CHEBI:78528"/>
        <dbReference type="ChEBI" id="CHEBI:456215"/>
        <dbReference type="EC" id="6.1.1.5"/>
    </reaction>
</comment>
<dbReference type="GO" id="GO:0005524">
    <property type="term" value="F:ATP binding"/>
    <property type="evidence" value="ECO:0007669"/>
    <property type="project" value="UniProtKB-UniRule"/>
</dbReference>
<dbReference type="NCBIfam" id="TIGR00392">
    <property type="entry name" value="ileS"/>
    <property type="match status" value="1"/>
</dbReference>
<dbReference type="OrthoDB" id="9810365at2"/>
<evidence type="ECO:0000256" key="3">
    <source>
        <dbReference type="ARBA" id="ARBA00022598"/>
    </source>
</evidence>
<feature type="binding site" evidence="12">
    <location>
        <position position="594"/>
    </location>
    <ligand>
        <name>ATP</name>
        <dbReference type="ChEBI" id="CHEBI:30616"/>
    </ligand>
</feature>
<dbReference type="Proteomes" id="UP000031552">
    <property type="component" value="Unassembled WGS sequence"/>
</dbReference>
<evidence type="ECO:0000256" key="1">
    <source>
        <dbReference type="ARBA" id="ARBA00007078"/>
    </source>
</evidence>
<comment type="similarity">
    <text evidence="1 12">Belongs to the class-I aminoacyl-tRNA synthetase family. IleS type 2 subfamily.</text>
</comment>
<comment type="domain">
    <text evidence="12">IleRS has two distinct active sites: one for aminoacylation and one for editing. The misactivated valine is translocated from the active site to the editing site, which sterically excludes the correctly activated isoleucine. The single editing site contains two valyl binding pockets, one specific for each substrate (Val-AMP or Val-tRNA(Ile)).</text>
</comment>
<dbReference type="SUPFAM" id="SSF47323">
    <property type="entry name" value="Anticodon-binding domain of a subclass of class I aminoacyl-tRNA synthetases"/>
    <property type="match status" value="2"/>
</dbReference>
<dbReference type="PANTHER" id="PTHR42780">
    <property type="entry name" value="SOLEUCYL-TRNA SYNTHETASE"/>
    <property type="match status" value="1"/>
</dbReference>
<dbReference type="Pfam" id="PF00133">
    <property type="entry name" value="tRNA-synt_1"/>
    <property type="match status" value="1"/>
</dbReference>
<dbReference type="SUPFAM" id="SSF50677">
    <property type="entry name" value="ValRS/IleRS/LeuRS editing domain"/>
    <property type="match status" value="1"/>
</dbReference>
<dbReference type="GO" id="GO:0008270">
    <property type="term" value="F:zinc ion binding"/>
    <property type="evidence" value="ECO:0007669"/>
    <property type="project" value="UniProtKB-UniRule"/>
</dbReference>
<feature type="coiled-coil region" evidence="13">
    <location>
        <begin position="831"/>
        <end position="858"/>
    </location>
</feature>
<dbReference type="InterPro" id="IPR002301">
    <property type="entry name" value="Ile-tRNA-ligase"/>
</dbReference>
<dbReference type="CDD" id="cd07961">
    <property type="entry name" value="Anticodon_Ia_Ile_ABEc"/>
    <property type="match status" value="1"/>
</dbReference>
<keyword evidence="3 12" id="KW-0436">Ligase</keyword>
<comment type="function">
    <text evidence="10 12">Catalyzes the attachment of isoleucine to tRNA(Ile). As IleRS can inadvertently accommodate and process structurally similar amino acids such as valine, to avoid such errors it has two additional distinct tRNA(Ile)-dependent editing activities. One activity is designated as 'pretransfer' editing and involves the hydrolysis of activated Val-AMP. The other activity is designated 'posttransfer' editing and involves deacylation of mischarged Val-tRNA(Ile).</text>
</comment>
<dbReference type="PROSITE" id="PS00178">
    <property type="entry name" value="AA_TRNA_LIGASE_I"/>
    <property type="match status" value="1"/>
</dbReference>
<dbReference type="RefSeq" id="WP_041017645.1">
    <property type="nucleotide sequence ID" value="NZ_CCEJ010000005.1"/>
</dbReference>
<dbReference type="GO" id="GO:0002161">
    <property type="term" value="F:aminoacyl-tRNA deacylase activity"/>
    <property type="evidence" value="ECO:0007669"/>
    <property type="project" value="InterPro"/>
</dbReference>
<gene>
    <name evidence="12 16" type="primary">ileS</name>
    <name evidence="16" type="ORF">CSEC_1285</name>
</gene>
<keyword evidence="4 12" id="KW-0479">Metal-binding</keyword>
<dbReference type="FunFam" id="3.40.50.620:FF:000133">
    <property type="entry name" value="Isoleucyl-tRNA synthetase, cytoplasmic"/>
    <property type="match status" value="1"/>
</dbReference>
<keyword evidence="6 12" id="KW-0862">Zinc</keyword>
<evidence type="ECO:0000256" key="2">
    <source>
        <dbReference type="ARBA" id="ARBA00022490"/>
    </source>
</evidence>
<keyword evidence="7 12" id="KW-0067">ATP-binding</keyword>
<dbReference type="GO" id="GO:0005737">
    <property type="term" value="C:cytoplasm"/>
    <property type="evidence" value="ECO:0007669"/>
    <property type="project" value="UniProtKB-SubCell"/>
</dbReference>
<keyword evidence="8 12" id="KW-0648">Protein biosynthesis</keyword>
<dbReference type="InterPro" id="IPR002300">
    <property type="entry name" value="aa-tRNA-synth_Ia"/>
</dbReference>
<evidence type="ECO:0000256" key="10">
    <source>
        <dbReference type="ARBA" id="ARBA00025217"/>
    </source>
</evidence>
<dbReference type="FunFam" id="3.40.50.620:FF:000241">
    <property type="entry name" value="Isoleucine--tRNA ligase"/>
    <property type="match status" value="1"/>
</dbReference>
<sequence length="1041" mass="120644">MFEELKNESFSDRELAVLKFWEENQIFERSIESRRDSPPFSFYDGPPFATGLPHYGHLLAGTIKDVIPRYKTMKGFCVERRFGWDCHGLPIENEIEKSFNLSGARAIDDFGIAKFNEECRKIVLRYTAEWKSVVTRMGRWVDFNQTYRTMDLSFMETVFWVFKRLYELGLVYEGYKVMPFSAKLGTPLSNFEAGENYKDVDDPSLTVAMPLKEDPETAFLIWTTTPWTLISNLAILAGPEIDYVKVREKKSGKFFILGESRLSFCFKDPEEYEILERFKGKALEGKKYIPPFNYFYKDHEKESFKVIMEPQVTLDDGTGLVHAAPAFGELDFYACEKAGIGLVCPVDNNGQFLKEVPEYEGLFVKDADKDIAKRIKADGRLFHQATIHHRYPFCWRSDTPLIYKVVTTWFVAVEKIKDKLLKANDQIHWTPAHIKHGRFGKWLEGARDWSISRNRYWGTPIPIWRAEDGSIEVVGSIKELEELTGEKINDLHRHFIDGLTFKKNGKIFKRIPEVFDCWFESGSMPYAQIHYPFENKDKFEGQFPADFIAEGLDQTRGWFYTLTILAAALFDKPAFKNVVVNGIILAEDGAKMSKRLRNYPDPMEVVRKYGADAVRLYMMHSQAVKGDDLCFKESGVELVLRQILIPFWNAYSFFVTYAKIYNWKPSKDALSKKPDSSLDRWIVSRLNKLIHEVELGMNDYDLSRAVEPFVGFVEDLTNWYIRRSRRRFWEEEDTEDRRSAFSTLYQVLLELSKLSAPFIPFLSESIYRNLKTQDMPDSVHLCKFPGYHEESRDIELEEAMAAIQKAVSLGHALRKEVKLKVRQPLLKATLISKDQKTLKRLEKNKHLIEEELNVKKVEFAKDESAFVKLFAKPNFPRLGKRLGNKMNKVKAAMEAFSSKELEDILSQDKLFVLNIDGEEIEFSKEDIEVRREVKEGLVATTESDMTLALDTELTEELIMEALAREIVNKVNTMRRDLNFNVTDRIHLSMKASDRVKQSFGLHKDYIKGEVLARDVTFDQDLKGITWDLNGESVDMVISKVN</sequence>
<dbReference type="GO" id="GO:0000049">
    <property type="term" value="F:tRNA binding"/>
    <property type="evidence" value="ECO:0007669"/>
    <property type="project" value="InterPro"/>
</dbReference>
<dbReference type="InterPro" id="IPR033709">
    <property type="entry name" value="Anticodon_Ile_ABEc"/>
</dbReference>
<dbReference type="EC" id="6.1.1.5" evidence="12"/>
<evidence type="ECO:0000256" key="12">
    <source>
        <dbReference type="HAMAP-Rule" id="MF_02003"/>
    </source>
</evidence>
<dbReference type="Gene3D" id="1.10.730.10">
    <property type="entry name" value="Isoleucyl-tRNA Synthetase, Domain 1"/>
    <property type="match status" value="1"/>
</dbReference>
<dbReference type="Pfam" id="PF19302">
    <property type="entry name" value="DUF5915"/>
    <property type="match status" value="1"/>
</dbReference>
<dbReference type="PANTHER" id="PTHR42780:SF1">
    <property type="entry name" value="ISOLEUCINE--TRNA LIGASE, CYTOPLASMIC"/>
    <property type="match status" value="1"/>
</dbReference>
<dbReference type="SUPFAM" id="SSF52374">
    <property type="entry name" value="Nucleotidylyl transferase"/>
    <property type="match status" value="1"/>
</dbReference>
<comment type="subcellular location">
    <subcellularLocation>
        <location evidence="12">Cytoplasm</location>
    </subcellularLocation>
</comment>
<dbReference type="Pfam" id="PF08264">
    <property type="entry name" value="Anticodon_1"/>
    <property type="match status" value="1"/>
</dbReference>
<protein>
    <recommendedName>
        <fullName evidence="12">Isoleucine--tRNA ligase</fullName>
        <ecNumber evidence="12">6.1.1.5</ecNumber>
    </recommendedName>
    <alternativeName>
        <fullName evidence="12">Isoleucyl-tRNA synthetase</fullName>
        <shortName evidence="12">IleRS</shortName>
    </alternativeName>
</protein>
<evidence type="ECO:0000313" key="17">
    <source>
        <dbReference type="Proteomes" id="UP000031552"/>
    </source>
</evidence>
<organism evidence="16 17">
    <name type="scientific">Candidatus Criblamydia sequanensis CRIB-18</name>
    <dbReference type="NCBI Taxonomy" id="1437425"/>
    <lineage>
        <taxon>Bacteria</taxon>
        <taxon>Pseudomonadati</taxon>
        <taxon>Chlamydiota</taxon>
        <taxon>Chlamydiia</taxon>
        <taxon>Parachlamydiales</taxon>
        <taxon>Candidatus Criblamydiaceae</taxon>
        <taxon>Candidatus Criblamydia</taxon>
    </lineage>
</organism>
<feature type="domain" description="Methionyl/Valyl/Leucyl/Isoleucyl-tRNA synthetase anticodon-binding" evidence="15">
    <location>
        <begin position="679"/>
        <end position="826"/>
    </location>
</feature>
<proteinExistence type="inferred from homology"/>
<keyword evidence="2 12" id="KW-0963">Cytoplasm</keyword>
<evidence type="ECO:0000256" key="6">
    <source>
        <dbReference type="ARBA" id="ARBA00022833"/>
    </source>
</evidence>
<evidence type="ECO:0000313" key="16">
    <source>
        <dbReference type="EMBL" id="CDR34105.1"/>
    </source>
</evidence>
<dbReference type="InterPro" id="IPR013155">
    <property type="entry name" value="M/V/L/I-tRNA-synth_anticd-bd"/>
</dbReference>
<dbReference type="CDD" id="cd00818">
    <property type="entry name" value="IleRS_core"/>
    <property type="match status" value="1"/>
</dbReference>
<keyword evidence="9 12" id="KW-0030">Aminoacyl-tRNA synthetase</keyword>
<evidence type="ECO:0000256" key="11">
    <source>
        <dbReference type="ARBA" id="ARBA00048359"/>
    </source>
</evidence>
<evidence type="ECO:0000259" key="15">
    <source>
        <dbReference type="Pfam" id="PF08264"/>
    </source>
</evidence>
<keyword evidence="17" id="KW-1185">Reference proteome</keyword>
<dbReference type="eggNOG" id="COG0060">
    <property type="taxonomic scope" value="Bacteria"/>
</dbReference>
<evidence type="ECO:0000256" key="7">
    <source>
        <dbReference type="ARBA" id="ARBA00022840"/>
    </source>
</evidence>
<keyword evidence="13" id="KW-0175">Coiled coil</keyword>
<dbReference type="InterPro" id="IPR014729">
    <property type="entry name" value="Rossmann-like_a/b/a_fold"/>
</dbReference>
<dbReference type="Gene3D" id="3.40.50.620">
    <property type="entry name" value="HUPs"/>
    <property type="match status" value="2"/>
</dbReference>
<keyword evidence="5 12" id="KW-0547">Nucleotide-binding</keyword>
<dbReference type="InterPro" id="IPR009008">
    <property type="entry name" value="Val/Leu/Ile-tRNA-synth_edit"/>
</dbReference>
<comment type="caution">
    <text evidence="16">The sequence shown here is derived from an EMBL/GenBank/DDBJ whole genome shotgun (WGS) entry which is preliminary data.</text>
</comment>
<dbReference type="InterPro" id="IPR023586">
    <property type="entry name" value="Ile-tRNA-ligase_type2"/>
</dbReference>
<dbReference type="STRING" id="1437425.CSEC_1285"/>
<name>A0A090D1V0_9BACT</name>
<dbReference type="EMBL" id="CCEJ010000005">
    <property type="protein sequence ID" value="CDR34105.1"/>
    <property type="molecule type" value="Genomic_DNA"/>
</dbReference>
<dbReference type="GO" id="GO:0006428">
    <property type="term" value="P:isoleucyl-tRNA aminoacylation"/>
    <property type="evidence" value="ECO:0007669"/>
    <property type="project" value="UniProtKB-UniRule"/>
</dbReference>
<evidence type="ECO:0000256" key="13">
    <source>
        <dbReference type="SAM" id="Coils"/>
    </source>
</evidence>
<dbReference type="AlphaFoldDB" id="A0A090D1V0"/>
<reference evidence="16" key="2">
    <citation type="submission" date="2014-09" db="EMBL/GenBank/DDBJ databases">
        <title>Criblamydia sequanensis harbors a mega-plasmid encoding arsenite resistance.</title>
        <authorList>
            <person name="Bertelli C."/>
            <person name="Goesmann A."/>
            <person name="Greub G."/>
        </authorList>
    </citation>
    <scope>NUCLEOTIDE SEQUENCE [LARGE SCALE GENOMIC DNA]</scope>
    <source>
        <strain evidence="16">CRIB-18</strain>
    </source>
</reference>
<dbReference type="HAMAP" id="MF_02003">
    <property type="entry name" value="Ile_tRNA_synth_type2"/>
    <property type="match status" value="1"/>
</dbReference>
<evidence type="ECO:0000256" key="4">
    <source>
        <dbReference type="ARBA" id="ARBA00022723"/>
    </source>
</evidence>
<evidence type="ECO:0000256" key="9">
    <source>
        <dbReference type="ARBA" id="ARBA00023146"/>
    </source>
</evidence>
<dbReference type="InterPro" id="IPR009080">
    <property type="entry name" value="tRNAsynth_Ia_anticodon-bd"/>
</dbReference>